<evidence type="ECO:0000313" key="5">
    <source>
        <dbReference type="EMBL" id="CAD2221906.1"/>
    </source>
</evidence>
<evidence type="ECO:0000256" key="1">
    <source>
        <dbReference type="ARBA" id="ARBA00022801"/>
    </source>
</evidence>
<dbReference type="PANTHER" id="PTHR48081">
    <property type="entry name" value="AB HYDROLASE SUPERFAMILY PROTEIN C4A8.06C"/>
    <property type="match status" value="1"/>
</dbReference>
<evidence type="ECO:0000256" key="2">
    <source>
        <dbReference type="SAM" id="MobiDB-lite"/>
    </source>
</evidence>
<dbReference type="OrthoDB" id="6495301at2759"/>
<sequence>MELLNTYTQLNLADGAETEGLPLPLEDVVSKSSFAAGMSMNNNSSFDEALAALQKLIRRREAKQQQAKVSPSRSGSFFFKSAPVSPQSSEKGSPDRQEDFIDDDGSISLSRSNFNDTEEYLTGDSDLSEEEDEEDKNNLHNRATLDIYLPMPLDSMFRLLDSSRKYNRQHDKKKKQDEEESGGRHSLFRRGKKKDNHYSSKGILQPKKFPILICVNGGAWIVGCYFWNFLIARIFAARGYVVFCPDYRNFPQTTMEGMVLDVSDAIAWVLQNAERYNGDLNNVTLMGQSAGAHLTMMSLLSQAHLKATEENNKAGGGKPIAPPSSVAYNVPRYNPRQSIHRYVGLSGIYNLKGLVGHFDKRGLYRDVLYQICGGKKHLSRYTVVSYFDPRKTDSTGEAMPDNLFDFFPQQVLLVHGDADKSAPLSESANLAYLMNSAQRDALIRRQNNNNNNHNENVVPPVKVDFVLVPGASHTCAIIEEPLSCRNSHIVELLQNYNVRQVEEAKCYNTPYVVAENGCVPPHVIQSQGKSYQVSAASPSSRGKKAIPHRRKKRK</sequence>
<dbReference type="EMBL" id="LR877167">
    <property type="protein sequence ID" value="CAD2221906.1"/>
    <property type="molecule type" value="Genomic_DNA"/>
</dbReference>
<dbReference type="SUPFAM" id="SSF53474">
    <property type="entry name" value="alpha/beta-Hydrolases"/>
    <property type="match status" value="1"/>
</dbReference>
<feature type="domain" description="BD-FAE-like" evidence="4">
    <location>
        <begin position="207"/>
        <end position="431"/>
    </location>
</feature>
<keyword evidence="1 5" id="KW-0378">Hydrolase</keyword>
<dbReference type="InterPro" id="IPR029058">
    <property type="entry name" value="AB_hydrolase_fold"/>
</dbReference>
<feature type="transmembrane region" description="Helical" evidence="3">
    <location>
        <begin position="209"/>
        <end position="230"/>
    </location>
</feature>
<dbReference type="GO" id="GO:0016787">
    <property type="term" value="F:hydrolase activity"/>
    <property type="evidence" value="ECO:0007669"/>
    <property type="project" value="UniProtKB-KW"/>
</dbReference>
<proteinExistence type="predicted"/>
<feature type="compositionally biased region" description="Acidic residues" evidence="2">
    <location>
        <begin position="116"/>
        <end position="135"/>
    </location>
</feature>
<organism evidence="5 6">
    <name type="scientific">Angomonas deanei</name>
    <dbReference type="NCBI Taxonomy" id="59799"/>
    <lineage>
        <taxon>Eukaryota</taxon>
        <taxon>Discoba</taxon>
        <taxon>Euglenozoa</taxon>
        <taxon>Kinetoplastea</taxon>
        <taxon>Metakinetoplastina</taxon>
        <taxon>Trypanosomatida</taxon>
        <taxon>Trypanosomatidae</taxon>
        <taxon>Strigomonadinae</taxon>
        <taxon>Angomonas</taxon>
    </lineage>
</organism>
<feature type="compositionally biased region" description="Basic and acidic residues" evidence="2">
    <location>
        <begin position="174"/>
        <end position="183"/>
    </location>
</feature>
<evidence type="ECO:0000256" key="3">
    <source>
        <dbReference type="SAM" id="Phobius"/>
    </source>
</evidence>
<evidence type="ECO:0000313" key="6">
    <source>
        <dbReference type="Proteomes" id="UP000515908"/>
    </source>
</evidence>
<name>A0A7G2CPX1_9TRYP</name>
<evidence type="ECO:0000259" key="4">
    <source>
        <dbReference type="Pfam" id="PF20434"/>
    </source>
</evidence>
<dbReference type="Proteomes" id="UP000515908">
    <property type="component" value="Chromosome 23"/>
</dbReference>
<dbReference type="VEuPathDB" id="TriTrypDB:ADEAN_000944500"/>
<keyword evidence="3" id="KW-0812">Transmembrane</keyword>
<gene>
    <name evidence="5" type="ORF">ADEAN_000944500</name>
</gene>
<feature type="region of interest" description="Disordered" evidence="2">
    <location>
        <begin position="529"/>
        <end position="554"/>
    </location>
</feature>
<accession>A0A7G2CPX1</accession>
<feature type="compositionally biased region" description="Basic residues" evidence="2">
    <location>
        <begin position="541"/>
        <end position="554"/>
    </location>
</feature>
<feature type="compositionally biased region" description="Basic residues" evidence="2">
    <location>
        <begin position="186"/>
        <end position="195"/>
    </location>
</feature>
<keyword evidence="3" id="KW-0472">Membrane</keyword>
<dbReference type="InterPro" id="IPR049492">
    <property type="entry name" value="BD-FAE-like_dom"/>
</dbReference>
<keyword evidence="3" id="KW-1133">Transmembrane helix</keyword>
<feature type="compositionally biased region" description="Polar residues" evidence="2">
    <location>
        <begin position="529"/>
        <end position="540"/>
    </location>
</feature>
<reference evidence="5 6" key="1">
    <citation type="submission" date="2020-08" db="EMBL/GenBank/DDBJ databases">
        <authorList>
            <person name="Newling K."/>
            <person name="Davey J."/>
            <person name="Forrester S."/>
        </authorList>
    </citation>
    <scope>NUCLEOTIDE SEQUENCE [LARGE SCALE GENOMIC DNA]</scope>
    <source>
        <strain evidence="6">Crithidia deanei Carvalho (ATCC PRA-265)</strain>
    </source>
</reference>
<dbReference type="Pfam" id="PF20434">
    <property type="entry name" value="BD-FAE"/>
    <property type="match status" value="1"/>
</dbReference>
<feature type="compositionally biased region" description="Polar residues" evidence="2">
    <location>
        <begin position="64"/>
        <end position="75"/>
    </location>
</feature>
<dbReference type="PANTHER" id="PTHR48081:SF33">
    <property type="entry name" value="KYNURENINE FORMAMIDASE"/>
    <property type="match status" value="1"/>
</dbReference>
<feature type="region of interest" description="Disordered" evidence="2">
    <location>
        <begin position="62"/>
        <end position="139"/>
    </location>
</feature>
<dbReference type="AlphaFoldDB" id="A0A7G2CPX1"/>
<dbReference type="Gene3D" id="3.40.50.1820">
    <property type="entry name" value="alpha/beta hydrolase"/>
    <property type="match status" value="1"/>
</dbReference>
<keyword evidence="6" id="KW-1185">Reference proteome</keyword>
<protein>
    <submittedName>
        <fullName evidence="5">Carboxylesterase family/alpha/beta hydrolase fold, putative</fullName>
    </submittedName>
</protein>
<dbReference type="InterPro" id="IPR050300">
    <property type="entry name" value="GDXG_lipolytic_enzyme"/>
</dbReference>
<feature type="region of interest" description="Disordered" evidence="2">
    <location>
        <begin position="166"/>
        <end position="199"/>
    </location>
</feature>